<comment type="caution">
    <text evidence="6">The sequence shown here is derived from an EMBL/GenBank/DDBJ whole genome shotgun (WGS) entry which is preliminary data.</text>
</comment>
<dbReference type="PANTHER" id="PTHR12103:SF12">
    <property type="entry name" value="FI20020P1"/>
    <property type="match status" value="1"/>
</dbReference>
<dbReference type="STRING" id="2018661.A0A2A2J4J8"/>
<name>A0A2A2J4J8_9BILA</name>
<keyword evidence="3" id="KW-0378">Hydrolase</keyword>
<dbReference type="EMBL" id="LIAE01010685">
    <property type="protein sequence ID" value="PAV56597.1"/>
    <property type="molecule type" value="Genomic_DNA"/>
</dbReference>
<evidence type="ECO:0000256" key="4">
    <source>
        <dbReference type="ARBA" id="ARBA00022842"/>
    </source>
</evidence>
<gene>
    <name evidence="6" type="ORF">WR25_00276</name>
</gene>
<evidence type="ECO:0008006" key="8">
    <source>
        <dbReference type="Google" id="ProtNLM"/>
    </source>
</evidence>
<keyword evidence="4" id="KW-0460">Magnesium</keyword>
<dbReference type="SUPFAM" id="SSF56784">
    <property type="entry name" value="HAD-like"/>
    <property type="match status" value="1"/>
</dbReference>
<feature type="region of interest" description="Disordered" evidence="5">
    <location>
        <begin position="282"/>
        <end position="312"/>
    </location>
</feature>
<reference evidence="6 7" key="1">
    <citation type="journal article" date="2017" name="Curr. Biol.">
        <title>Genome architecture and evolution of a unichromosomal asexual nematode.</title>
        <authorList>
            <person name="Fradin H."/>
            <person name="Zegar C."/>
            <person name="Gutwein M."/>
            <person name="Lucas J."/>
            <person name="Kovtun M."/>
            <person name="Corcoran D."/>
            <person name="Baugh L.R."/>
            <person name="Kiontke K."/>
            <person name="Gunsalus K."/>
            <person name="Fitch D.H."/>
            <person name="Piano F."/>
        </authorList>
    </citation>
    <scope>NUCLEOTIDE SEQUENCE [LARGE SCALE GENOMIC DNA]</scope>
    <source>
        <strain evidence="6">PF1309</strain>
    </source>
</reference>
<dbReference type="GO" id="GO:0046872">
    <property type="term" value="F:metal ion binding"/>
    <property type="evidence" value="ECO:0007669"/>
    <property type="project" value="UniProtKB-KW"/>
</dbReference>
<evidence type="ECO:0000256" key="5">
    <source>
        <dbReference type="SAM" id="MobiDB-lite"/>
    </source>
</evidence>
<dbReference type="InterPro" id="IPR036412">
    <property type="entry name" value="HAD-like_sf"/>
</dbReference>
<dbReference type="InterPro" id="IPR008380">
    <property type="entry name" value="HAD-SF_hydro_IG_5-nucl"/>
</dbReference>
<sequence>MTTIYKIYQTLRSWQHLELPPLVNPRAVFVNNELDLESIAVYGFDYDYTLAVYTRKLNNLIYKLALNRLIEDYKDSRLYNSVTGSLSFERVLTLESGKIYAGGHIEELAKGAGFAGKNVLYFGDHIYTDLAEPMLRLGWRTAAIVPDLAREIRTQNTDNYRTSIQWIEILTALIERFQVESSRSPETHKIMENWKGEREKLRFDMKEMFNAQFGSVFRTYNTMTYFSRRLSDVYTSRVTNFMHYDCNHTFYPRRNALPHENLHSVPVLSSVIALDAVHARNQSDDVNSQKNGVTQNGNYLKINNNANHNDKY</sequence>
<dbReference type="PANTHER" id="PTHR12103">
    <property type="entry name" value="5'-NUCLEOTIDASE DOMAIN-CONTAINING"/>
    <property type="match status" value="1"/>
</dbReference>
<keyword evidence="7" id="KW-1185">Reference proteome</keyword>
<evidence type="ECO:0000256" key="2">
    <source>
        <dbReference type="ARBA" id="ARBA00022723"/>
    </source>
</evidence>
<keyword evidence="2" id="KW-0479">Metal-binding</keyword>
<accession>A0A2A2J4J8</accession>
<dbReference type="Pfam" id="PF05761">
    <property type="entry name" value="5_nucleotid"/>
    <property type="match status" value="2"/>
</dbReference>
<protein>
    <recommendedName>
        <fullName evidence="8">5'-nucleotidase domain-containing protein 3</fullName>
    </recommendedName>
</protein>
<evidence type="ECO:0000256" key="3">
    <source>
        <dbReference type="ARBA" id="ARBA00022801"/>
    </source>
</evidence>
<evidence type="ECO:0000313" key="7">
    <source>
        <dbReference type="Proteomes" id="UP000218231"/>
    </source>
</evidence>
<evidence type="ECO:0000256" key="1">
    <source>
        <dbReference type="ARBA" id="ARBA00009589"/>
    </source>
</evidence>
<dbReference type="Proteomes" id="UP000218231">
    <property type="component" value="Unassembled WGS sequence"/>
</dbReference>
<feature type="compositionally biased region" description="Polar residues" evidence="5">
    <location>
        <begin position="284"/>
        <end position="312"/>
    </location>
</feature>
<dbReference type="OrthoDB" id="409330at2759"/>
<dbReference type="AlphaFoldDB" id="A0A2A2J4J8"/>
<dbReference type="GO" id="GO:0008253">
    <property type="term" value="F:5'-nucleotidase activity"/>
    <property type="evidence" value="ECO:0007669"/>
    <property type="project" value="TreeGrafter"/>
</dbReference>
<proteinExistence type="inferred from homology"/>
<dbReference type="Gene3D" id="3.40.50.1000">
    <property type="entry name" value="HAD superfamily/HAD-like"/>
    <property type="match status" value="1"/>
</dbReference>
<organism evidence="6 7">
    <name type="scientific">Diploscapter pachys</name>
    <dbReference type="NCBI Taxonomy" id="2018661"/>
    <lineage>
        <taxon>Eukaryota</taxon>
        <taxon>Metazoa</taxon>
        <taxon>Ecdysozoa</taxon>
        <taxon>Nematoda</taxon>
        <taxon>Chromadorea</taxon>
        <taxon>Rhabditida</taxon>
        <taxon>Rhabditina</taxon>
        <taxon>Rhabditomorpha</taxon>
        <taxon>Rhabditoidea</taxon>
        <taxon>Rhabditidae</taxon>
        <taxon>Diploscapter</taxon>
    </lineage>
</organism>
<evidence type="ECO:0000313" key="6">
    <source>
        <dbReference type="EMBL" id="PAV56597.1"/>
    </source>
</evidence>
<dbReference type="InterPro" id="IPR023214">
    <property type="entry name" value="HAD_sf"/>
</dbReference>
<comment type="similarity">
    <text evidence="1">Belongs to the 5'(3')-deoxyribonucleotidase family.</text>
</comment>